<organism evidence="1">
    <name type="scientific">Anguilla anguilla</name>
    <name type="common">European freshwater eel</name>
    <name type="synonym">Muraena anguilla</name>
    <dbReference type="NCBI Taxonomy" id="7936"/>
    <lineage>
        <taxon>Eukaryota</taxon>
        <taxon>Metazoa</taxon>
        <taxon>Chordata</taxon>
        <taxon>Craniata</taxon>
        <taxon>Vertebrata</taxon>
        <taxon>Euteleostomi</taxon>
        <taxon>Actinopterygii</taxon>
        <taxon>Neopterygii</taxon>
        <taxon>Teleostei</taxon>
        <taxon>Anguilliformes</taxon>
        <taxon>Anguillidae</taxon>
        <taxon>Anguilla</taxon>
    </lineage>
</organism>
<accession>A0A0E9VM94</accession>
<dbReference type="EMBL" id="GBXM01029426">
    <property type="protein sequence ID" value="JAH79151.1"/>
    <property type="molecule type" value="Transcribed_RNA"/>
</dbReference>
<reference evidence="1" key="1">
    <citation type="submission" date="2014-11" db="EMBL/GenBank/DDBJ databases">
        <authorList>
            <person name="Amaro Gonzalez C."/>
        </authorList>
    </citation>
    <scope>NUCLEOTIDE SEQUENCE</scope>
</reference>
<dbReference type="AlphaFoldDB" id="A0A0E9VM94"/>
<proteinExistence type="predicted"/>
<evidence type="ECO:0000313" key="1">
    <source>
        <dbReference type="EMBL" id="JAH79151.1"/>
    </source>
</evidence>
<sequence length="36" mass="4174">MFYSLISYTCKLLEFSRATDEAYILYIIIKSVYASG</sequence>
<name>A0A0E9VM94_ANGAN</name>
<protein>
    <submittedName>
        <fullName evidence="1">Uncharacterized protein</fullName>
    </submittedName>
</protein>
<reference evidence="1" key="2">
    <citation type="journal article" date="2015" name="Fish Shellfish Immunol.">
        <title>Early steps in the European eel (Anguilla anguilla)-Vibrio vulnificus interaction in the gills: Role of the RtxA13 toxin.</title>
        <authorList>
            <person name="Callol A."/>
            <person name="Pajuelo D."/>
            <person name="Ebbesson L."/>
            <person name="Teles M."/>
            <person name="MacKenzie S."/>
            <person name="Amaro C."/>
        </authorList>
    </citation>
    <scope>NUCLEOTIDE SEQUENCE</scope>
</reference>